<dbReference type="EMBL" id="MU826856">
    <property type="protein sequence ID" value="KAJ7370801.1"/>
    <property type="molecule type" value="Genomic_DNA"/>
</dbReference>
<reference evidence="2" key="1">
    <citation type="submission" date="2023-01" db="EMBL/GenBank/DDBJ databases">
        <title>Genome assembly of the deep-sea coral Lophelia pertusa.</title>
        <authorList>
            <person name="Herrera S."/>
            <person name="Cordes E."/>
        </authorList>
    </citation>
    <scope>NUCLEOTIDE SEQUENCE</scope>
    <source>
        <strain evidence="2">USNM1676648</strain>
        <tissue evidence="2">Polyp</tissue>
    </source>
</reference>
<dbReference type="AlphaFoldDB" id="A0A9W9YWK4"/>
<keyword evidence="1" id="KW-0812">Transmembrane</keyword>
<name>A0A9W9YWK4_9CNID</name>
<keyword evidence="1" id="KW-1133">Transmembrane helix</keyword>
<keyword evidence="3" id="KW-1185">Reference proteome</keyword>
<comment type="caution">
    <text evidence="2">The sequence shown here is derived from an EMBL/GenBank/DDBJ whole genome shotgun (WGS) entry which is preliminary data.</text>
</comment>
<evidence type="ECO:0000256" key="1">
    <source>
        <dbReference type="SAM" id="Phobius"/>
    </source>
</evidence>
<gene>
    <name evidence="2" type="ORF">OS493_029791</name>
</gene>
<keyword evidence="1" id="KW-0472">Membrane</keyword>
<dbReference type="Proteomes" id="UP001163046">
    <property type="component" value="Unassembled WGS sequence"/>
</dbReference>
<accession>A0A9W9YWK4</accession>
<feature type="transmembrane region" description="Helical" evidence="1">
    <location>
        <begin position="28"/>
        <end position="52"/>
    </location>
</feature>
<organism evidence="2 3">
    <name type="scientific">Desmophyllum pertusum</name>
    <dbReference type="NCBI Taxonomy" id="174260"/>
    <lineage>
        <taxon>Eukaryota</taxon>
        <taxon>Metazoa</taxon>
        <taxon>Cnidaria</taxon>
        <taxon>Anthozoa</taxon>
        <taxon>Hexacorallia</taxon>
        <taxon>Scleractinia</taxon>
        <taxon>Caryophylliina</taxon>
        <taxon>Caryophylliidae</taxon>
        <taxon>Desmophyllum</taxon>
    </lineage>
</organism>
<protein>
    <submittedName>
        <fullName evidence="2">Uncharacterized protein</fullName>
    </submittedName>
</protein>
<evidence type="ECO:0000313" key="2">
    <source>
        <dbReference type="EMBL" id="KAJ7370801.1"/>
    </source>
</evidence>
<evidence type="ECO:0000313" key="3">
    <source>
        <dbReference type="Proteomes" id="UP001163046"/>
    </source>
</evidence>
<sequence>MTSANSMQPVDVTAEARGGNEQAKGVNVAAVVVPVVLCILVAALLLAGFFYLKRATNESLQGVENVCDDDRDVLLCQDA</sequence>
<proteinExistence type="predicted"/>